<sequence length="84" mass="7998">MSDAAAEGDDESDARWPLVAVGGAVSLCCLFAAPAATGAAGGAVAGGAAAALGGGVVRVAVSALTVGLVAVVWRHRTDATCCEQ</sequence>
<protein>
    <submittedName>
        <fullName evidence="2">Uncharacterized protein</fullName>
    </submittedName>
</protein>
<dbReference type="EMBL" id="FOCX01000021">
    <property type="protein sequence ID" value="SEO87077.1"/>
    <property type="molecule type" value="Genomic_DNA"/>
</dbReference>
<evidence type="ECO:0000313" key="3">
    <source>
        <dbReference type="Proteomes" id="UP000198775"/>
    </source>
</evidence>
<accession>A0A1H8T7Z7</accession>
<evidence type="ECO:0000313" key="2">
    <source>
        <dbReference type="EMBL" id="SEO87077.1"/>
    </source>
</evidence>
<dbReference type="AlphaFoldDB" id="A0A1H8T7Z7"/>
<dbReference type="Proteomes" id="UP000198775">
    <property type="component" value="Unassembled WGS sequence"/>
</dbReference>
<keyword evidence="3" id="KW-1185">Reference proteome</keyword>
<organism evidence="2 3">
    <name type="scientific">Halorientalis persicus</name>
    <dbReference type="NCBI Taxonomy" id="1367881"/>
    <lineage>
        <taxon>Archaea</taxon>
        <taxon>Methanobacteriati</taxon>
        <taxon>Methanobacteriota</taxon>
        <taxon>Stenosarchaea group</taxon>
        <taxon>Halobacteria</taxon>
        <taxon>Halobacteriales</taxon>
        <taxon>Haloarculaceae</taxon>
        <taxon>Halorientalis</taxon>
    </lineage>
</organism>
<reference evidence="3" key="1">
    <citation type="submission" date="2016-10" db="EMBL/GenBank/DDBJ databases">
        <authorList>
            <person name="Varghese N."/>
            <person name="Submissions S."/>
        </authorList>
    </citation>
    <scope>NUCLEOTIDE SEQUENCE [LARGE SCALE GENOMIC DNA]</scope>
    <source>
        <strain evidence="3">IBRC-M 10043</strain>
    </source>
</reference>
<feature type="transmembrane region" description="Helical" evidence="1">
    <location>
        <begin position="48"/>
        <end position="73"/>
    </location>
</feature>
<keyword evidence="1" id="KW-0812">Transmembrane</keyword>
<name>A0A1H8T7Z7_9EURY</name>
<proteinExistence type="predicted"/>
<feature type="transmembrane region" description="Helical" evidence="1">
    <location>
        <begin position="16"/>
        <end position="36"/>
    </location>
</feature>
<keyword evidence="1" id="KW-0472">Membrane</keyword>
<keyword evidence="1" id="KW-1133">Transmembrane helix</keyword>
<gene>
    <name evidence="2" type="ORF">SAMN05216388_102164</name>
</gene>
<dbReference type="RefSeq" id="WP_092662779.1">
    <property type="nucleotide sequence ID" value="NZ_FOCX01000021.1"/>
</dbReference>
<evidence type="ECO:0000256" key="1">
    <source>
        <dbReference type="SAM" id="Phobius"/>
    </source>
</evidence>